<evidence type="ECO:0000256" key="4">
    <source>
        <dbReference type="ARBA" id="ARBA00022763"/>
    </source>
</evidence>
<evidence type="ECO:0000259" key="14">
    <source>
        <dbReference type="PROSITE" id="PS51193"/>
    </source>
</evidence>
<evidence type="ECO:0000256" key="7">
    <source>
        <dbReference type="ARBA" id="ARBA00022840"/>
    </source>
</evidence>
<gene>
    <name evidence="16" type="ORF">CP373A1_11390</name>
</gene>
<dbReference type="InterPro" id="IPR010614">
    <property type="entry name" value="RAD3-like_helicase_DEAD"/>
</dbReference>
<keyword evidence="1" id="KW-0004">4Fe-4S</keyword>
<dbReference type="OrthoDB" id="9765586at2"/>
<evidence type="ECO:0000256" key="6">
    <source>
        <dbReference type="ARBA" id="ARBA00022806"/>
    </source>
</evidence>
<name>A0A1B8RN49_9CLOT</name>
<keyword evidence="6 16" id="KW-0347">Helicase</keyword>
<dbReference type="GO" id="GO:0006281">
    <property type="term" value="P:DNA repair"/>
    <property type="evidence" value="ECO:0007669"/>
    <property type="project" value="UniProtKB-KW"/>
</dbReference>
<keyword evidence="2" id="KW-0479">Metal-binding</keyword>
<dbReference type="PROSITE" id="PS51194">
    <property type="entry name" value="HELICASE_CTER"/>
    <property type="match status" value="1"/>
</dbReference>
<evidence type="ECO:0000256" key="2">
    <source>
        <dbReference type="ARBA" id="ARBA00022723"/>
    </source>
</evidence>
<evidence type="ECO:0000256" key="13">
    <source>
        <dbReference type="ARBA" id="ARBA00038058"/>
    </source>
</evidence>
<dbReference type="GO" id="GO:0005524">
    <property type="term" value="F:ATP binding"/>
    <property type="evidence" value="ECO:0007669"/>
    <property type="project" value="UniProtKB-KW"/>
</dbReference>
<dbReference type="SMART" id="SM00488">
    <property type="entry name" value="DEXDc2"/>
    <property type="match status" value="1"/>
</dbReference>
<keyword evidence="11" id="KW-0234">DNA repair</keyword>
<evidence type="ECO:0000256" key="8">
    <source>
        <dbReference type="ARBA" id="ARBA00023004"/>
    </source>
</evidence>
<evidence type="ECO:0000313" key="16">
    <source>
        <dbReference type="EMBL" id="OBY10289.1"/>
    </source>
</evidence>
<dbReference type="InterPro" id="IPR006555">
    <property type="entry name" value="ATP-dep_Helicase_C"/>
</dbReference>
<keyword evidence="12" id="KW-0413">Isomerase</keyword>
<dbReference type="Proteomes" id="UP000092714">
    <property type="component" value="Unassembled WGS sequence"/>
</dbReference>
<proteinExistence type="inferred from homology"/>
<dbReference type="Pfam" id="PF13307">
    <property type="entry name" value="Helicase_C_2"/>
    <property type="match status" value="1"/>
</dbReference>
<dbReference type="EMBL" id="MAPZ01000022">
    <property type="protein sequence ID" value="OBY10289.1"/>
    <property type="molecule type" value="Genomic_DNA"/>
</dbReference>
<dbReference type="InterPro" id="IPR014001">
    <property type="entry name" value="Helicase_ATP-bd"/>
</dbReference>
<evidence type="ECO:0000313" key="17">
    <source>
        <dbReference type="Proteomes" id="UP000092714"/>
    </source>
</evidence>
<evidence type="ECO:0000256" key="10">
    <source>
        <dbReference type="ARBA" id="ARBA00023125"/>
    </source>
</evidence>
<evidence type="ECO:0000256" key="11">
    <source>
        <dbReference type="ARBA" id="ARBA00023204"/>
    </source>
</evidence>
<dbReference type="AlphaFoldDB" id="A0A1B8RN49"/>
<dbReference type="PROSITE" id="PS51193">
    <property type="entry name" value="HELICASE_ATP_BIND_2"/>
    <property type="match status" value="1"/>
</dbReference>
<feature type="domain" description="Helicase C-terminal" evidence="15">
    <location>
        <begin position="595"/>
        <end position="762"/>
    </location>
</feature>
<keyword evidence="5" id="KW-0378">Hydrolase</keyword>
<dbReference type="SUPFAM" id="SSF52540">
    <property type="entry name" value="P-loop containing nucleoside triphosphate hydrolases"/>
    <property type="match status" value="2"/>
</dbReference>
<dbReference type="PANTHER" id="PTHR11472">
    <property type="entry name" value="DNA REPAIR DEAD HELICASE RAD3/XP-D SUBFAMILY MEMBER"/>
    <property type="match status" value="1"/>
</dbReference>
<keyword evidence="9" id="KW-0411">Iron-sulfur</keyword>
<dbReference type="InterPro" id="IPR011604">
    <property type="entry name" value="PDDEXK-like_dom_sf"/>
</dbReference>
<evidence type="ECO:0000256" key="3">
    <source>
        <dbReference type="ARBA" id="ARBA00022741"/>
    </source>
</evidence>
<evidence type="ECO:0000259" key="15">
    <source>
        <dbReference type="PROSITE" id="PS51194"/>
    </source>
</evidence>
<keyword evidence="17" id="KW-1185">Reference proteome</keyword>
<keyword evidence="10" id="KW-0238">DNA-binding</keyword>
<evidence type="ECO:0000256" key="1">
    <source>
        <dbReference type="ARBA" id="ARBA00022485"/>
    </source>
</evidence>
<dbReference type="Pfam" id="PF06733">
    <property type="entry name" value="DEAD_2"/>
    <property type="match status" value="1"/>
</dbReference>
<dbReference type="GO" id="GO:0016818">
    <property type="term" value="F:hydrolase activity, acting on acid anhydrides, in phosphorus-containing anhydrides"/>
    <property type="evidence" value="ECO:0007669"/>
    <property type="project" value="InterPro"/>
</dbReference>
<dbReference type="Gene3D" id="3.40.50.300">
    <property type="entry name" value="P-loop containing nucleotide triphosphate hydrolases"/>
    <property type="match status" value="2"/>
</dbReference>
<dbReference type="PANTHER" id="PTHR11472:SF34">
    <property type="entry name" value="REGULATOR OF TELOMERE ELONGATION HELICASE 1"/>
    <property type="match status" value="1"/>
</dbReference>
<keyword evidence="4" id="KW-0227">DNA damage</keyword>
<dbReference type="SMART" id="SM00487">
    <property type="entry name" value="DEXDc"/>
    <property type="match status" value="1"/>
</dbReference>
<dbReference type="InterPro" id="IPR001650">
    <property type="entry name" value="Helicase_C-like"/>
</dbReference>
<dbReference type="GO" id="GO:0051539">
    <property type="term" value="F:4 iron, 4 sulfur cluster binding"/>
    <property type="evidence" value="ECO:0007669"/>
    <property type="project" value="UniProtKB-KW"/>
</dbReference>
<comment type="similarity">
    <text evidence="13">Belongs to the helicase family. DinG subfamily.</text>
</comment>
<reference evidence="16 17" key="1">
    <citation type="submission" date="2016-06" db="EMBL/GenBank/DDBJ databases">
        <authorList>
            <person name="Kjaerup R.B."/>
            <person name="Dalgaard T.S."/>
            <person name="Juul-Madsen H.R."/>
        </authorList>
    </citation>
    <scope>NUCLEOTIDE SEQUENCE [LARGE SCALE GENOMIC DNA]</scope>
    <source>
        <strain evidence="16 17">373-A1</strain>
    </source>
</reference>
<evidence type="ECO:0000256" key="9">
    <source>
        <dbReference type="ARBA" id="ARBA00023014"/>
    </source>
</evidence>
<feature type="domain" description="Helicase ATP-binding" evidence="14">
    <location>
        <begin position="185"/>
        <end position="447"/>
    </location>
</feature>
<dbReference type="InterPro" id="IPR027417">
    <property type="entry name" value="P-loop_NTPase"/>
</dbReference>
<dbReference type="RefSeq" id="WP_065254619.1">
    <property type="nucleotide sequence ID" value="NZ_JADNCG010000018.1"/>
</dbReference>
<accession>A0A1B8RN49</accession>
<keyword evidence="3" id="KW-0547">Nucleotide-binding</keyword>
<keyword evidence="7" id="KW-0067">ATP-binding</keyword>
<dbReference type="GO" id="GO:0003677">
    <property type="term" value="F:DNA binding"/>
    <property type="evidence" value="ECO:0007669"/>
    <property type="project" value="UniProtKB-KW"/>
</dbReference>
<dbReference type="InterPro" id="IPR014013">
    <property type="entry name" value="Helic_SF1/SF2_ATP-bd_DinG/Rad3"/>
</dbReference>
<dbReference type="InterPro" id="IPR006554">
    <property type="entry name" value="Helicase-like_DEXD_c2"/>
</dbReference>
<keyword evidence="8" id="KW-0408">Iron</keyword>
<comment type="caution">
    <text evidence="16">The sequence shown here is derived from an EMBL/GenBank/DDBJ whole genome shotgun (WGS) entry which is preliminary data.</text>
</comment>
<organism evidence="16 17">
    <name type="scientific">Clostridium paraputrificum</name>
    <dbReference type="NCBI Taxonomy" id="29363"/>
    <lineage>
        <taxon>Bacteria</taxon>
        <taxon>Bacillati</taxon>
        <taxon>Bacillota</taxon>
        <taxon>Clostridia</taxon>
        <taxon>Eubacteriales</taxon>
        <taxon>Clostridiaceae</taxon>
        <taxon>Clostridium</taxon>
    </lineage>
</organism>
<sequence>MQVRVLKKSVREFVELVLSSGSLDNRFTSNARAIEGVKAHQKLQKSNAEVYKKYEKEVFLKLNIDMDIFILDLEGRCDGIIIEGNDVIVEEIKSTYKPLYEIEEDYNVLHWAQAKLYGYMLCKERDIDNIYVQLSYYNLDTNEVKSFRKSYSVKELYDFLMSMVKLYHQYAELDYNHKKKRNESIKNLQFPFTKYRKGQLELAKSWYSTIKEGNKIFAQAPTGIGKTVSTIFPAIKAVGEGLGERIFYLTAKNVNRKVAEETLEKLRDKGLIYRTVTLVAKDKICINDKVSCNPDDCIYAKGYYDKVKNVIYSILMSEYSISREILCEFGEKYEVCPFELALDLINWSDGVICDYNYIFDPRVYLRRVLDESGKDNILLIDESHNLVDRGRDMYTARLLKSKFMQLRKETKGKCPTLYKALNKINSFFIEEKRICESEDKGYYYTKDEPKEIYKLLRNLMKEADEFLTQGDKYSFNEDLLELYFDCSKFLTISELYGEEYFTYVELKNDDVELCIYCVNPSEKIKGIVDKVKASIFFSATLEPFHYFIKSLGGSSDDYRIRLSSPFPKENLEVYLYAGNTRYKQRERTLPSICNEINKFIREVEGNYMVFFPSYEYMYKAYDFLKECISLDRLMIQSGDMDEEAKEKFLNEFSGGRNNIALCVMGGSFSEGVDLPGEKLIGAVIVGVGYPKISLERELIKEYYNSDGDAFSYIYPGMNKVMQAVGRVIRTEEDKGRILLIDDRYLSRAYSELLPSQWNIIKR</sequence>
<evidence type="ECO:0000256" key="5">
    <source>
        <dbReference type="ARBA" id="ARBA00022801"/>
    </source>
</evidence>
<dbReference type="InterPro" id="IPR045028">
    <property type="entry name" value="DinG/Rad3-like"/>
</dbReference>
<dbReference type="Gene3D" id="3.90.320.10">
    <property type="match status" value="1"/>
</dbReference>
<dbReference type="eggNOG" id="COG1199">
    <property type="taxonomic scope" value="Bacteria"/>
</dbReference>
<evidence type="ECO:0000256" key="12">
    <source>
        <dbReference type="ARBA" id="ARBA00023235"/>
    </source>
</evidence>
<protein>
    <submittedName>
        <fullName evidence="16">ATP-dependent helicase</fullName>
    </submittedName>
</protein>
<dbReference type="Gene3D" id="1.10.275.30">
    <property type="match status" value="1"/>
</dbReference>
<dbReference type="GO" id="GO:0046872">
    <property type="term" value="F:metal ion binding"/>
    <property type="evidence" value="ECO:0007669"/>
    <property type="project" value="UniProtKB-KW"/>
</dbReference>
<dbReference type="GO" id="GO:0003678">
    <property type="term" value="F:DNA helicase activity"/>
    <property type="evidence" value="ECO:0007669"/>
    <property type="project" value="InterPro"/>
</dbReference>
<dbReference type="SMART" id="SM00491">
    <property type="entry name" value="HELICc2"/>
    <property type="match status" value="1"/>
</dbReference>